<dbReference type="CDD" id="cd05713">
    <property type="entry name" value="IgV_MOG_like"/>
    <property type="match status" value="1"/>
</dbReference>
<dbReference type="InterPro" id="IPR050504">
    <property type="entry name" value="IgSF_BTN/MOG"/>
</dbReference>
<reference evidence="14" key="3">
    <citation type="submission" date="2025-09" db="UniProtKB">
        <authorList>
            <consortium name="Ensembl"/>
        </authorList>
    </citation>
    <scope>IDENTIFICATION</scope>
    <source>
        <strain evidence="14">Isolate ISIS603380</strain>
    </source>
</reference>
<dbReference type="InterPro" id="IPR053896">
    <property type="entry name" value="BTN3A2-like_Ig-C"/>
</dbReference>
<dbReference type="PANTHER" id="PTHR24100">
    <property type="entry name" value="BUTYROPHILIN"/>
    <property type="match status" value="1"/>
</dbReference>
<comment type="similarity">
    <text evidence="2">Belongs to the immunoglobulin superfamily. BTN/MOG family.</text>
</comment>
<dbReference type="GO" id="GO:0009897">
    <property type="term" value="C:external side of plasma membrane"/>
    <property type="evidence" value="ECO:0007669"/>
    <property type="project" value="TreeGrafter"/>
</dbReference>
<dbReference type="FunFam" id="2.60.40.10:FF:000208">
    <property type="entry name" value="Butyrophilin subfamily 1 member A1"/>
    <property type="match status" value="1"/>
</dbReference>
<proteinExistence type="inferred from homology"/>
<keyword evidence="9" id="KW-0393">Immunoglobulin domain</keyword>
<evidence type="ECO:0000256" key="7">
    <source>
        <dbReference type="ARBA" id="ARBA00023157"/>
    </source>
</evidence>
<dbReference type="InterPro" id="IPR013783">
    <property type="entry name" value="Ig-like_fold"/>
</dbReference>
<evidence type="ECO:0000256" key="3">
    <source>
        <dbReference type="ARBA" id="ARBA00022692"/>
    </source>
</evidence>
<dbReference type="Pfam" id="PF00622">
    <property type="entry name" value="SPRY"/>
    <property type="match status" value="1"/>
</dbReference>
<dbReference type="GO" id="GO:0001817">
    <property type="term" value="P:regulation of cytokine production"/>
    <property type="evidence" value="ECO:0007669"/>
    <property type="project" value="TreeGrafter"/>
</dbReference>
<dbReference type="PANTHER" id="PTHR24100:SF133">
    <property type="entry name" value="BUTYROPHILIN-LIKE PROTEIN 10 PSEUDOGENE-RELATED"/>
    <property type="match status" value="1"/>
</dbReference>
<dbReference type="PRINTS" id="PR01407">
    <property type="entry name" value="BUTYPHLNCDUF"/>
</dbReference>
<dbReference type="STRING" id="9785.ENSLAFP00000018453"/>
<evidence type="ECO:0000256" key="8">
    <source>
        <dbReference type="ARBA" id="ARBA00023180"/>
    </source>
</evidence>
<keyword evidence="7" id="KW-1015">Disulfide bond</keyword>
<dbReference type="AlphaFoldDB" id="G3TS95"/>
<dbReference type="InParanoid" id="G3TS95"/>
<keyword evidence="6 11" id="KW-0472">Membrane</keyword>
<dbReference type="FunFam" id="2.60.40.10:FF:000088">
    <property type="entry name" value="Butyrophilin subfamily 1 member A1"/>
    <property type="match status" value="1"/>
</dbReference>
<dbReference type="InterPro" id="IPR013106">
    <property type="entry name" value="Ig_V-set"/>
</dbReference>
<keyword evidence="15" id="KW-1185">Reference proteome</keyword>
<keyword evidence="5 11" id="KW-1133">Transmembrane helix</keyword>
<dbReference type="GO" id="GO:0050852">
    <property type="term" value="P:T cell receptor signaling pathway"/>
    <property type="evidence" value="ECO:0007669"/>
    <property type="project" value="TreeGrafter"/>
</dbReference>
<feature type="domain" description="B30.2/SPRY" evidence="12">
    <location>
        <begin position="301"/>
        <end position="495"/>
    </location>
</feature>
<organism evidence="14 15">
    <name type="scientific">Loxodonta africana</name>
    <name type="common">African elephant</name>
    <dbReference type="NCBI Taxonomy" id="9785"/>
    <lineage>
        <taxon>Eukaryota</taxon>
        <taxon>Metazoa</taxon>
        <taxon>Chordata</taxon>
        <taxon>Craniata</taxon>
        <taxon>Vertebrata</taxon>
        <taxon>Euteleostomi</taxon>
        <taxon>Mammalia</taxon>
        <taxon>Eutheria</taxon>
        <taxon>Afrotheria</taxon>
        <taxon>Proboscidea</taxon>
        <taxon>Elephantidae</taxon>
        <taxon>Loxodonta</taxon>
    </lineage>
</organism>
<dbReference type="Pfam" id="PF07686">
    <property type="entry name" value="V-set"/>
    <property type="match status" value="1"/>
</dbReference>
<dbReference type="InterPro" id="IPR003877">
    <property type="entry name" value="SPRY_dom"/>
</dbReference>
<feature type="domain" description="Ig-like" evidence="13">
    <location>
        <begin position="28"/>
        <end position="134"/>
    </location>
</feature>
<keyword evidence="3 11" id="KW-0812">Transmembrane</keyword>
<name>G3TS95_LOXAF</name>
<evidence type="ECO:0008006" key="16">
    <source>
        <dbReference type="Google" id="ProtNLM"/>
    </source>
</evidence>
<dbReference type="SUPFAM" id="SSF49899">
    <property type="entry name" value="Concanavalin A-like lectins/glucanases"/>
    <property type="match status" value="1"/>
</dbReference>
<evidence type="ECO:0000259" key="12">
    <source>
        <dbReference type="PROSITE" id="PS50188"/>
    </source>
</evidence>
<dbReference type="eggNOG" id="KOG2177">
    <property type="taxonomic scope" value="Eukaryota"/>
</dbReference>
<dbReference type="HOGENOM" id="CLU_013137_22_2_1"/>
<dbReference type="InterPro" id="IPR001870">
    <property type="entry name" value="B30.2/SPRY"/>
</dbReference>
<dbReference type="Gene3D" id="2.60.120.920">
    <property type="match status" value="1"/>
</dbReference>
<evidence type="ECO:0000256" key="10">
    <source>
        <dbReference type="SAM" id="MobiDB-lite"/>
    </source>
</evidence>
<dbReference type="GeneTree" id="ENSGT00940000158017"/>
<dbReference type="Gene3D" id="2.60.40.10">
    <property type="entry name" value="Immunoglobulins"/>
    <property type="match status" value="2"/>
</dbReference>
<evidence type="ECO:0000313" key="14">
    <source>
        <dbReference type="Ensembl" id="ENSLAFP00000018453.1"/>
    </source>
</evidence>
<evidence type="ECO:0000256" key="6">
    <source>
        <dbReference type="ARBA" id="ARBA00023136"/>
    </source>
</evidence>
<dbReference type="SUPFAM" id="SSF48726">
    <property type="entry name" value="Immunoglobulin"/>
    <property type="match status" value="2"/>
</dbReference>
<protein>
    <recommendedName>
        <fullName evidence="16">Butyrophilin subfamily 1 member A1</fullName>
    </recommendedName>
</protein>
<feature type="transmembrane region" description="Helical" evidence="11">
    <location>
        <begin position="12"/>
        <end position="31"/>
    </location>
</feature>
<evidence type="ECO:0000313" key="15">
    <source>
        <dbReference type="Proteomes" id="UP000007646"/>
    </source>
</evidence>
<accession>G3TS95</accession>
<dbReference type="SMART" id="SM00589">
    <property type="entry name" value="PRY"/>
    <property type="match status" value="1"/>
</dbReference>
<dbReference type="Proteomes" id="UP000007646">
    <property type="component" value="Unassembled WGS sequence"/>
</dbReference>
<dbReference type="InterPro" id="IPR043136">
    <property type="entry name" value="B30.2/SPRY_sf"/>
</dbReference>
<keyword evidence="4" id="KW-0732">Signal</keyword>
<dbReference type="PROSITE" id="PS50835">
    <property type="entry name" value="IG_LIKE"/>
    <property type="match status" value="1"/>
</dbReference>
<evidence type="ECO:0000256" key="2">
    <source>
        <dbReference type="ARBA" id="ARBA00007591"/>
    </source>
</evidence>
<reference evidence="14" key="2">
    <citation type="submission" date="2025-08" db="UniProtKB">
        <authorList>
            <consortium name="Ensembl"/>
        </authorList>
    </citation>
    <scope>IDENTIFICATION</scope>
    <source>
        <strain evidence="14">Isolate ISIS603380</strain>
    </source>
</reference>
<reference evidence="14 15" key="1">
    <citation type="submission" date="2009-06" db="EMBL/GenBank/DDBJ databases">
        <title>The Genome Sequence of Loxodonta africana (African elephant).</title>
        <authorList>
            <person name="Di Palma F."/>
            <person name="Heiman D."/>
            <person name="Young S."/>
            <person name="Johnson J."/>
            <person name="Lander E.S."/>
            <person name="Lindblad-Toh K."/>
        </authorList>
    </citation>
    <scope>NUCLEOTIDE SEQUENCE [LARGE SCALE GENOMIC DNA]</scope>
    <source>
        <strain evidence="14 15">Isolate ISIS603380</strain>
    </source>
</reference>
<dbReference type="SMART" id="SM00449">
    <property type="entry name" value="SPRY"/>
    <property type="match status" value="1"/>
</dbReference>
<evidence type="ECO:0000256" key="5">
    <source>
        <dbReference type="ARBA" id="ARBA00022989"/>
    </source>
</evidence>
<dbReference type="InterPro" id="IPR013320">
    <property type="entry name" value="ConA-like_dom_sf"/>
</dbReference>
<dbReference type="PROSITE" id="PS50188">
    <property type="entry name" value="B302_SPRY"/>
    <property type="match status" value="1"/>
</dbReference>
<dbReference type="InterPro" id="IPR036179">
    <property type="entry name" value="Ig-like_dom_sf"/>
</dbReference>
<dbReference type="InterPro" id="IPR003599">
    <property type="entry name" value="Ig_sub"/>
</dbReference>
<dbReference type="OMA" id="LWAVELY"/>
<comment type="subcellular location">
    <subcellularLocation>
        <location evidence="1">Membrane</location>
        <topology evidence="1">Single-pass type I membrane protein</topology>
    </subcellularLocation>
</comment>
<dbReference type="SMART" id="SM00406">
    <property type="entry name" value="IGv"/>
    <property type="match status" value="1"/>
</dbReference>
<sequence length="542" mass="60853">PAVMTKTCFQDAFLPSCFIILIFLQLLPTVVHGNGNVTFDVIGPNEPILAIVGKGADLPCHLSPNISAKDMELRWYRDKFSPAVYVYERGKNVSGEQMEEYRGRTTFLIDHIANGTAAVRIHNVTVFDNGTYHCYFQEGTRHGEATLWLKVVGLGSQPRIRLRDDKEEGVQVECTSAGWYPQPQVEWRDFRGKIIPSVANLSVSPTSGLFAVVSNVVITDRAMEGLYCSIANPLLFKEKLTVSLVPASFSRSVWPKVWRISLPLILMALGLVVAGAICISWKKLRDEAELKTGKWGSRKVFFNEVKVRCNRGHKALRRGSLSLDPDTANPKLELSKDLKSVSRLLFTQDLPDNPERFNKDPCVLGQEQFTRGKHYWEVEVGNRKAWNLGVCLESLNRKGRIPKSPKHGLWAVEFYKEELWALTFPRIHLHPSQPLQRVGIFLDYEAGNISFYNGADGSHVYTFSGVSFSGPLRPFFCLWLYDRSPLTICSGSRETGEVSGPLQVSELHQEASVTPVIERAAAFSKDREPPLKRPMFSPQSSP</sequence>
<dbReference type="InterPro" id="IPR007110">
    <property type="entry name" value="Ig-like_dom"/>
</dbReference>
<feature type="region of interest" description="Disordered" evidence="10">
    <location>
        <begin position="522"/>
        <end position="542"/>
    </location>
</feature>
<evidence type="ECO:0000256" key="1">
    <source>
        <dbReference type="ARBA" id="ARBA00004479"/>
    </source>
</evidence>
<dbReference type="SMART" id="SM00409">
    <property type="entry name" value="IG"/>
    <property type="match status" value="1"/>
</dbReference>
<evidence type="ECO:0000256" key="4">
    <source>
        <dbReference type="ARBA" id="ARBA00022729"/>
    </source>
</evidence>
<dbReference type="InterPro" id="IPR006574">
    <property type="entry name" value="PRY"/>
</dbReference>
<dbReference type="GO" id="GO:0005102">
    <property type="term" value="F:signaling receptor binding"/>
    <property type="evidence" value="ECO:0007669"/>
    <property type="project" value="TreeGrafter"/>
</dbReference>
<dbReference type="Ensembl" id="ENSLAFT00000027771.1">
    <property type="protein sequence ID" value="ENSLAFP00000018453.1"/>
    <property type="gene ID" value="ENSLAFG00000031204.1"/>
</dbReference>
<dbReference type="Pfam" id="PF22705">
    <property type="entry name" value="C2-set_3"/>
    <property type="match status" value="1"/>
</dbReference>
<dbReference type="Pfam" id="PF13765">
    <property type="entry name" value="PRY"/>
    <property type="match status" value="1"/>
</dbReference>
<dbReference type="FunFam" id="2.60.120.920:FF:000004">
    <property type="entry name" value="Butyrophilin subfamily 1 member A1"/>
    <property type="match status" value="1"/>
</dbReference>
<dbReference type="InterPro" id="IPR003879">
    <property type="entry name" value="Butyrophylin_SPRY"/>
</dbReference>
<keyword evidence="8" id="KW-0325">Glycoprotein</keyword>
<evidence type="ECO:0000259" key="13">
    <source>
        <dbReference type="PROSITE" id="PS50835"/>
    </source>
</evidence>
<evidence type="ECO:0000256" key="9">
    <source>
        <dbReference type="ARBA" id="ARBA00023319"/>
    </source>
</evidence>
<evidence type="ECO:0000256" key="11">
    <source>
        <dbReference type="SAM" id="Phobius"/>
    </source>
</evidence>